<protein>
    <submittedName>
        <fullName evidence="2">Uncharacterized protein</fullName>
    </submittedName>
</protein>
<dbReference type="KEGG" id="rfr:Rfer_1222"/>
<keyword evidence="3" id="KW-1185">Reference proteome</keyword>
<dbReference type="OrthoDB" id="8562564at2"/>
<evidence type="ECO:0000313" key="2">
    <source>
        <dbReference type="EMBL" id="ABD68956.1"/>
    </source>
</evidence>
<evidence type="ECO:0000313" key="3">
    <source>
        <dbReference type="Proteomes" id="UP000008332"/>
    </source>
</evidence>
<reference evidence="3" key="1">
    <citation type="submission" date="2006-02" db="EMBL/GenBank/DDBJ databases">
        <title>Complete sequence of chromosome of Rhodoferax ferrireducens DSM 15236.</title>
        <authorList>
            <person name="Copeland A."/>
            <person name="Lucas S."/>
            <person name="Lapidus A."/>
            <person name="Barry K."/>
            <person name="Detter J.C."/>
            <person name="Glavina del Rio T."/>
            <person name="Hammon N."/>
            <person name="Israni S."/>
            <person name="Pitluck S."/>
            <person name="Brettin T."/>
            <person name="Bruce D."/>
            <person name="Han C."/>
            <person name="Tapia R."/>
            <person name="Gilna P."/>
            <person name="Kiss H."/>
            <person name="Schmutz J."/>
            <person name="Larimer F."/>
            <person name="Land M."/>
            <person name="Kyrpides N."/>
            <person name="Ivanova N."/>
            <person name="Richardson P."/>
        </authorList>
    </citation>
    <scope>NUCLEOTIDE SEQUENCE [LARGE SCALE GENOMIC DNA]</scope>
    <source>
        <strain evidence="3">ATCC BAA-621 / DSM 15236 / T118</strain>
    </source>
</reference>
<accession>Q21Z47</accession>
<evidence type="ECO:0000256" key="1">
    <source>
        <dbReference type="SAM" id="MobiDB-lite"/>
    </source>
</evidence>
<dbReference type="Proteomes" id="UP000008332">
    <property type="component" value="Chromosome"/>
</dbReference>
<dbReference type="eggNOG" id="ENOG50300PM">
    <property type="taxonomic scope" value="Bacteria"/>
</dbReference>
<dbReference type="AlphaFoldDB" id="Q21Z47"/>
<sequence length="261" mass="28172">MESSSVKRLKVMNPNQSDKKMTSTKRTHPSQHQTSASHWITLLSALLLSACASKPVPPDWQTNAFAALKDFSAAYLKGNTRLADFEFARAKSEIASTGRADLLARAELTRCAVRLASLELDQCAGYQTLAAEASPDEQAYAAFLTGQWRDLDVARLPVPYRAIVLTAAAKQPSDPQPSALAAIEDPLSRLIAAGALLQSSRLTGADIARATDTASSQGWRRPLLAWLGVQLKRAGDAQDPQSASRIQRRIDLVLQGAPKNP</sequence>
<gene>
    <name evidence="2" type="ordered locus">Rfer_1222</name>
</gene>
<feature type="region of interest" description="Disordered" evidence="1">
    <location>
        <begin position="1"/>
        <end position="33"/>
    </location>
</feature>
<organism evidence="2 3">
    <name type="scientific">Albidiferax ferrireducens (strain ATCC BAA-621 / DSM 15236 / T118)</name>
    <name type="common">Rhodoferax ferrireducens</name>
    <dbReference type="NCBI Taxonomy" id="338969"/>
    <lineage>
        <taxon>Bacteria</taxon>
        <taxon>Pseudomonadati</taxon>
        <taxon>Pseudomonadota</taxon>
        <taxon>Betaproteobacteria</taxon>
        <taxon>Burkholderiales</taxon>
        <taxon>Comamonadaceae</taxon>
        <taxon>Rhodoferax</taxon>
    </lineage>
</organism>
<dbReference type="HOGENOM" id="CLU_1276752_0_0_4"/>
<proteinExistence type="predicted"/>
<dbReference type="EMBL" id="CP000267">
    <property type="protein sequence ID" value="ABD68956.1"/>
    <property type="molecule type" value="Genomic_DNA"/>
</dbReference>
<name>Q21Z47_ALBFT</name>